<dbReference type="KEGG" id="sii:LD85_1760"/>
<organism evidence="1 2">
    <name type="scientific">Saccharolobus islandicus (strain L.D.8.5 / Lassen #2)</name>
    <name type="common">Sulfolobus islandicus</name>
    <dbReference type="NCBI Taxonomy" id="425944"/>
    <lineage>
        <taxon>Archaea</taxon>
        <taxon>Thermoproteota</taxon>
        <taxon>Thermoprotei</taxon>
        <taxon>Sulfolobales</taxon>
        <taxon>Sulfolobaceae</taxon>
        <taxon>Saccharolobus</taxon>
    </lineage>
</organism>
<evidence type="ECO:0000313" key="1">
    <source>
        <dbReference type="EMBL" id="ADB87422.1"/>
    </source>
</evidence>
<proteinExistence type="predicted"/>
<protein>
    <submittedName>
        <fullName evidence="1">Uncharacterized protein</fullName>
    </submittedName>
</protein>
<dbReference type="AlphaFoldDB" id="D2PCK2"/>
<name>D2PCK2_SACI9</name>
<accession>D2PCK2</accession>
<dbReference type="EMBL" id="CP001731">
    <property type="protein sequence ID" value="ADB87422.1"/>
    <property type="molecule type" value="Genomic_DNA"/>
</dbReference>
<reference evidence="2" key="1">
    <citation type="journal article" date="2009" name="Proc. Natl. Acad. Sci. U.S.A.">
        <title>Biogeography of the Sulfolobus islandicus pan-genome.</title>
        <authorList>
            <person name="Reno M.L."/>
            <person name="Held N.L."/>
            <person name="Fields C.J."/>
            <person name="Burke P.V."/>
            <person name="Whitaker R.J."/>
        </authorList>
    </citation>
    <scope>NUCLEOTIDE SEQUENCE [LARGE SCALE GENOMIC DNA]</scope>
    <source>
        <strain evidence="2">L.D.8.5 / Lassen #2</strain>
    </source>
</reference>
<dbReference type="HOGENOM" id="CLU_3338657_0_0_2"/>
<gene>
    <name evidence="1" type="ordered locus">LD85_1760</name>
</gene>
<sequence length="37" mass="4441">MSSPSKFDTYFKTFNRFLDKGNEDRVSYEVSIYKKVI</sequence>
<dbReference type="Proteomes" id="UP000001404">
    <property type="component" value="Chromosome"/>
</dbReference>
<evidence type="ECO:0000313" key="2">
    <source>
        <dbReference type="Proteomes" id="UP000001404"/>
    </source>
</evidence>